<keyword evidence="1" id="KW-0539">Nucleus</keyword>
<dbReference type="EMBL" id="JAKJXP020000019">
    <property type="protein sequence ID" value="KAK7754591.1"/>
    <property type="molecule type" value="Genomic_DNA"/>
</dbReference>
<feature type="region of interest" description="Disordered" evidence="2">
    <location>
        <begin position="131"/>
        <end position="160"/>
    </location>
</feature>
<dbReference type="InterPro" id="IPR036864">
    <property type="entry name" value="Zn2-C6_fun-type_DNA-bd_sf"/>
</dbReference>
<proteinExistence type="predicted"/>
<feature type="compositionally biased region" description="Basic and acidic residues" evidence="2">
    <location>
        <begin position="374"/>
        <end position="384"/>
    </location>
</feature>
<evidence type="ECO:0000256" key="2">
    <source>
        <dbReference type="SAM" id="MobiDB-lite"/>
    </source>
</evidence>
<sequence length="458" mass="48890">MEGAFEGSISTTPPQSIYSSDPVTWLDIVEFAKSKPSEFTLTVMPNGTRCCQLPLKGVQVEISEDDWRLIVSGALDRFRLVPPQPLEEDETAEYATLDILEQRLNILIKRADEVARKARQLNYHLSGRKASINSHRAAQSGSSSGFSAVNQVRPPNANPAYDLHADLLQQFLSPAPPTPASGHRLSSVSSVPPTPSAMTTAASTPRTSIQQQVFMSSNRPSPGAHPPEPAMRNLEEENRALVTSRIEKLARGDVIVPPCDRCRRLKTQCIKHLTACLGCTKKHARCIWKALTEEEIAWLKGETGGGDDNDDGDELPRAFSDPGPSSGPGPGPGPPHMEPGETPRRDIDRSGTGGDDGSSSSLGRTGSRIAIGSRHADDIWRKGPETSASASSSSARLESMDIDPRDVRPQAPEAESSGSSSGYRDQTRLSHMASVASAAAAAADAAALAAARGSPRQP</sequence>
<dbReference type="CDD" id="cd00067">
    <property type="entry name" value="GAL4"/>
    <property type="match status" value="1"/>
</dbReference>
<reference evidence="3 4" key="1">
    <citation type="submission" date="2024-02" db="EMBL/GenBank/DDBJ databases">
        <title>De novo assembly and annotation of 12 fungi associated with fruit tree decline syndrome in Ontario, Canada.</title>
        <authorList>
            <person name="Sulman M."/>
            <person name="Ellouze W."/>
            <person name="Ilyukhin E."/>
        </authorList>
    </citation>
    <scope>NUCLEOTIDE SEQUENCE [LARGE SCALE GENOMIC DNA]</scope>
    <source>
        <strain evidence="3 4">M11/M66-122</strain>
    </source>
</reference>
<organism evidence="3 4">
    <name type="scientific">Diatrype stigma</name>
    <dbReference type="NCBI Taxonomy" id="117547"/>
    <lineage>
        <taxon>Eukaryota</taxon>
        <taxon>Fungi</taxon>
        <taxon>Dikarya</taxon>
        <taxon>Ascomycota</taxon>
        <taxon>Pezizomycotina</taxon>
        <taxon>Sordariomycetes</taxon>
        <taxon>Xylariomycetidae</taxon>
        <taxon>Xylariales</taxon>
        <taxon>Diatrypaceae</taxon>
        <taxon>Diatrype</taxon>
    </lineage>
</organism>
<gene>
    <name evidence="3" type="ORF">SLS62_003374</name>
</gene>
<keyword evidence="4" id="KW-1185">Reference proteome</keyword>
<dbReference type="Proteomes" id="UP001320420">
    <property type="component" value="Unassembled WGS sequence"/>
</dbReference>
<accession>A0AAN9UW58</accession>
<protein>
    <recommendedName>
        <fullName evidence="5">Zn(2)-C6 fungal-type domain-containing protein</fullName>
    </recommendedName>
</protein>
<evidence type="ECO:0000313" key="4">
    <source>
        <dbReference type="Proteomes" id="UP001320420"/>
    </source>
</evidence>
<feature type="compositionally biased region" description="Low complexity" evidence="2">
    <location>
        <begin position="433"/>
        <end position="451"/>
    </location>
</feature>
<dbReference type="PANTHER" id="PTHR48125:SF12">
    <property type="entry name" value="AT HOOK TRANSCRIPTION FACTOR FAMILY-RELATED"/>
    <property type="match status" value="1"/>
</dbReference>
<dbReference type="PANTHER" id="PTHR48125">
    <property type="entry name" value="LP07818P1"/>
    <property type="match status" value="1"/>
</dbReference>
<evidence type="ECO:0000256" key="1">
    <source>
        <dbReference type="ARBA" id="ARBA00023242"/>
    </source>
</evidence>
<dbReference type="AlphaFoldDB" id="A0AAN9UW58"/>
<dbReference type="InterPro" id="IPR001138">
    <property type="entry name" value="Zn2Cys6_DnaBD"/>
</dbReference>
<feature type="region of interest" description="Disordered" evidence="2">
    <location>
        <begin position="301"/>
        <end position="458"/>
    </location>
</feature>
<name>A0AAN9UW58_9PEZI</name>
<dbReference type="GO" id="GO:0000981">
    <property type="term" value="F:DNA-binding transcription factor activity, RNA polymerase II-specific"/>
    <property type="evidence" value="ECO:0007669"/>
    <property type="project" value="InterPro"/>
</dbReference>
<feature type="compositionally biased region" description="Basic and acidic residues" evidence="2">
    <location>
        <begin position="338"/>
        <end position="349"/>
    </location>
</feature>
<feature type="compositionally biased region" description="Low complexity" evidence="2">
    <location>
        <begin position="357"/>
        <end position="369"/>
    </location>
</feature>
<dbReference type="GO" id="GO:0008270">
    <property type="term" value="F:zinc ion binding"/>
    <property type="evidence" value="ECO:0007669"/>
    <property type="project" value="InterPro"/>
</dbReference>
<comment type="caution">
    <text evidence="3">The sequence shown here is derived from an EMBL/GenBank/DDBJ whole genome shotgun (WGS) entry which is preliminary data.</text>
</comment>
<feature type="compositionally biased region" description="Pro residues" evidence="2">
    <location>
        <begin position="325"/>
        <end position="337"/>
    </location>
</feature>
<evidence type="ECO:0000313" key="3">
    <source>
        <dbReference type="EMBL" id="KAK7754591.1"/>
    </source>
</evidence>
<dbReference type="SUPFAM" id="SSF57701">
    <property type="entry name" value="Zn2/Cys6 DNA-binding domain"/>
    <property type="match status" value="1"/>
</dbReference>
<feature type="compositionally biased region" description="Low complexity" evidence="2">
    <location>
        <begin position="186"/>
        <end position="207"/>
    </location>
</feature>
<feature type="compositionally biased region" description="Basic and acidic residues" evidence="2">
    <location>
        <begin position="398"/>
        <end position="408"/>
    </location>
</feature>
<evidence type="ECO:0008006" key="5">
    <source>
        <dbReference type="Google" id="ProtNLM"/>
    </source>
</evidence>
<feature type="region of interest" description="Disordered" evidence="2">
    <location>
        <begin position="172"/>
        <end position="207"/>
    </location>
</feature>